<protein>
    <submittedName>
        <fullName evidence="1">Uncharacterized protein</fullName>
    </submittedName>
</protein>
<dbReference type="KEGG" id="agv:OJF2_73150"/>
<evidence type="ECO:0000313" key="2">
    <source>
        <dbReference type="Proteomes" id="UP000324233"/>
    </source>
</evidence>
<dbReference type="RefSeq" id="WP_148598124.1">
    <property type="nucleotide sequence ID" value="NZ_CP042997.1"/>
</dbReference>
<sequence length="134" mass="15395">MTDDDIGSLLARFEDGTLPRAEWTHGAHLVVALWYLRRHSRDEAMDRVRDGIRRYNERQGNHTGYHETITLAWVEVVDRFLHGRDGKATDASLAASLLDRCGRPDYLLRFYSRDRLFSAEARAGWLPPDLEAIG</sequence>
<gene>
    <name evidence="1" type="ORF">OJF2_73150</name>
</gene>
<evidence type="ECO:0000313" key="1">
    <source>
        <dbReference type="EMBL" id="QEH38709.1"/>
    </source>
</evidence>
<accession>A0A5B9WEN6</accession>
<reference evidence="1 2" key="1">
    <citation type="submission" date="2019-08" db="EMBL/GenBank/DDBJ databases">
        <title>Deep-cultivation of Planctomycetes and their phenomic and genomic characterization uncovers novel biology.</title>
        <authorList>
            <person name="Wiegand S."/>
            <person name="Jogler M."/>
            <person name="Boedeker C."/>
            <person name="Pinto D."/>
            <person name="Vollmers J."/>
            <person name="Rivas-Marin E."/>
            <person name="Kohn T."/>
            <person name="Peeters S.H."/>
            <person name="Heuer A."/>
            <person name="Rast P."/>
            <person name="Oberbeckmann S."/>
            <person name="Bunk B."/>
            <person name="Jeske O."/>
            <person name="Meyerdierks A."/>
            <person name="Storesund J.E."/>
            <person name="Kallscheuer N."/>
            <person name="Luecker S."/>
            <person name="Lage O.M."/>
            <person name="Pohl T."/>
            <person name="Merkel B.J."/>
            <person name="Hornburger P."/>
            <person name="Mueller R.-W."/>
            <person name="Bruemmer F."/>
            <person name="Labrenz M."/>
            <person name="Spormann A.M."/>
            <person name="Op den Camp H."/>
            <person name="Overmann J."/>
            <person name="Amann R."/>
            <person name="Jetten M.S.M."/>
            <person name="Mascher T."/>
            <person name="Medema M.H."/>
            <person name="Devos D.P."/>
            <person name="Kaster A.-K."/>
            <person name="Ovreas L."/>
            <person name="Rohde M."/>
            <person name="Galperin M.Y."/>
            <person name="Jogler C."/>
        </authorList>
    </citation>
    <scope>NUCLEOTIDE SEQUENCE [LARGE SCALE GENOMIC DNA]</scope>
    <source>
        <strain evidence="1 2">OJF2</strain>
    </source>
</reference>
<dbReference type="OrthoDB" id="282517at2"/>
<proteinExistence type="predicted"/>
<dbReference type="AlphaFoldDB" id="A0A5B9WEN6"/>
<organism evidence="1 2">
    <name type="scientific">Aquisphaera giovannonii</name>
    <dbReference type="NCBI Taxonomy" id="406548"/>
    <lineage>
        <taxon>Bacteria</taxon>
        <taxon>Pseudomonadati</taxon>
        <taxon>Planctomycetota</taxon>
        <taxon>Planctomycetia</taxon>
        <taxon>Isosphaerales</taxon>
        <taxon>Isosphaeraceae</taxon>
        <taxon>Aquisphaera</taxon>
    </lineage>
</organism>
<dbReference type="EMBL" id="CP042997">
    <property type="protein sequence ID" value="QEH38709.1"/>
    <property type="molecule type" value="Genomic_DNA"/>
</dbReference>
<keyword evidence="2" id="KW-1185">Reference proteome</keyword>
<name>A0A5B9WEN6_9BACT</name>
<dbReference type="Proteomes" id="UP000324233">
    <property type="component" value="Chromosome"/>
</dbReference>